<dbReference type="GO" id="GO:0045493">
    <property type="term" value="P:xylan catabolic process"/>
    <property type="evidence" value="ECO:0007669"/>
    <property type="project" value="InterPro"/>
</dbReference>
<dbReference type="GO" id="GO:0046556">
    <property type="term" value="F:alpha-L-arabinofuranosidase activity"/>
    <property type="evidence" value="ECO:0007669"/>
    <property type="project" value="TreeGrafter"/>
</dbReference>
<dbReference type="RefSeq" id="WP_142604271.1">
    <property type="nucleotide sequence ID" value="NZ_FXSZ01000007.1"/>
</dbReference>
<dbReference type="PANTHER" id="PTHR42721">
    <property type="entry name" value="SUGAR HYDROLASE-RELATED"/>
    <property type="match status" value="1"/>
</dbReference>
<dbReference type="Gene3D" id="3.40.50.1700">
    <property type="entry name" value="Glycoside hydrolase family 3 C-terminal domain"/>
    <property type="match status" value="2"/>
</dbReference>
<dbReference type="InterPro" id="IPR026891">
    <property type="entry name" value="Fn3-like"/>
</dbReference>
<dbReference type="SUPFAM" id="SSF56988">
    <property type="entry name" value="Anthrax protective antigen"/>
    <property type="match status" value="1"/>
</dbReference>
<accession>A0A521DKL9</accession>
<dbReference type="Pfam" id="PF00933">
    <property type="entry name" value="Glyco_hydro_3"/>
    <property type="match status" value="1"/>
</dbReference>
<dbReference type="Pfam" id="PF01915">
    <property type="entry name" value="Glyco_hydro_3_C"/>
    <property type="match status" value="1"/>
</dbReference>
<evidence type="ECO:0000256" key="1">
    <source>
        <dbReference type="ARBA" id="ARBA00005336"/>
    </source>
</evidence>
<dbReference type="InterPro" id="IPR001764">
    <property type="entry name" value="Glyco_hydro_3_N"/>
</dbReference>
<dbReference type="AlphaFoldDB" id="A0A521DKL9"/>
<dbReference type="InterPro" id="IPR037524">
    <property type="entry name" value="PA14/GLEYA"/>
</dbReference>
<dbReference type="InterPro" id="IPR002772">
    <property type="entry name" value="Glyco_hydro_3_C"/>
</dbReference>
<dbReference type="PROSITE" id="PS51820">
    <property type="entry name" value="PA14"/>
    <property type="match status" value="1"/>
</dbReference>
<comment type="similarity">
    <text evidence="1">Belongs to the glycosyl hydrolase 3 family.</text>
</comment>
<dbReference type="Proteomes" id="UP000315971">
    <property type="component" value="Unassembled WGS sequence"/>
</dbReference>
<dbReference type="InterPro" id="IPR044993">
    <property type="entry name" value="BXL"/>
</dbReference>
<name>A0A521DKL9_9SPHI</name>
<reference evidence="6 7" key="1">
    <citation type="submission" date="2017-05" db="EMBL/GenBank/DDBJ databases">
        <authorList>
            <person name="Varghese N."/>
            <person name="Submissions S."/>
        </authorList>
    </citation>
    <scope>NUCLEOTIDE SEQUENCE [LARGE SCALE GENOMIC DNA]</scope>
    <source>
        <strain evidence="6 7">DSM 21342</strain>
    </source>
</reference>
<evidence type="ECO:0000313" key="6">
    <source>
        <dbReference type="EMBL" id="SMO72178.1"/>
    </source>
</evidence>
<dbReference type="PANTHER" id="PTHR42721:SF3">
    <property type="entry name" value="BETA-D-XYLOSIDASE 5-RELATED"/>
    <property type="match status" value="1"/>
</dbReference>
<feature type="signal peptide" evidence="4">
    <location>
        <begin position="1"/>
        <end position="19"/>
    </location>
</feature>
<feature type="domain" description="PA14" evidence="5">
    <location>
        <begin position="461"/>
        <end position="600"/>
    </location>
</feature>
<dbReference type="GO" id="GO:0009044">
    <property type="term" value="F:xylan 1,4-beta-xylosidase activity"/>
    <property type="evidence" value="ECO:0007669"/>
    <property type="project" value="InterPro"/>
</dbReference>
<dbReference type="Gene3D" id="2.60.40.10">
    <property type="entry name" value="Immunoglobulins"/>
    <property type="match status" value="1"/>
</dbReference>
<gene>
    <name evidence="6" type="ORF">SAMN06265350_10782</name>
</gene>
<dbReference type="InterPro" id="IPR036962">
    <property type="entry name" value="Glyco_hydro_3_N_sf"/>
</dbReference>
<dbReference type="InterPro" id="IPR017853">
    <property type="entry name" value="GH"/>
</dbReference>
<dbReference type="Gene3D" id="3.20.20.300">
    <property type="entry name" value="Glycoside hydrolase, family 3, N-terminal domain"/>
    <property type="match status" value="1"/>
</dbReference>
<proteinExistence type="inferred from homology"/>
<dbReference type="SUPFAM" id="SSF52279">
    <property type="entry name" value="Beta-D-glucan exohydrolase, C-terminal domain"/>
    <property type="match status" value="1"/>
</dbReference>
<evidence type="ECO:0000259" key="5">
    <source>
        <dbReference type="PROSITE" id="PS51820"/>
    </source>
</evidence>
<dbReference type="Pfam" id="PF07691">
    <property type="entry name" value="PA14"/>
    <property type="match status" value="1"/>
</dbReference>
<dbReference type="Pfam" id="PF14310">
    <property type="entry name" value="Fn3-like"/>
    <property type="match status" value="1"/>
</dbReference>
<keyword evidence="3" id="KW-0378">Hydrolase</keyword>
<organism evidence="6 7">
    <name type="scientific">Solitalea koreensis</name>
    <dbReference type="NCBI Taxonomy" id="543615"/>
    <lineage>
        <taxon>Bacteria</taxon>
        <taxon>Pseudomonadati</taxon>
        <taxon>Bacteroidota</taxon>
        <taxon>Sphingobacteriia</taxon>
        <taxon>Sphingobacteriales</taxon>
        <taxon>Sphingobacteriaceae</taxon>
        <taxon>Solitalea</taxon>
    </lineage>
</organism>
<evidence type="ECO:0000256" key="4">
    <source>
        <dbReference type="SAM" id="SignalP"/>
    </source>
</evidence>
<dbReference type="SUPFAM" id="SSF51445">
    <property type="entry name" value="(Trans)glycosidases"/>
    <property type="match status" value="1"/>
</dbReference>
<evidence type="ECO:0000256" key="3">
    <source>
        <dbReference type="ARBA" id="ARBA00022801"/>
    </source>
</evidence>
<evidence type="ECO:0000313" key="7">
    <source>
        <dbReference type="Proteomes" id="UP000315971"/>
    </source>
</evidence>
<dbReference type="GO" id="GO:0031222">
    <property type="term" value="P:arabinan catabolic process"/>
    <property type="evidence" value="ECO:0007669"/>
    <property type="project" value="TreeGrafter"/>
</dbReference>
<dbReference type="EMBL" id="FXSZ01000007">
    <property type="protein sequence ID" value="SMO72178.1"/>
    <property type="molecule type" value="Genomic_DNA"/>
</dbReference>
<dbReference type="SMART" id="SM00758">
    <property type="entry name" value="PA14"/>
    <property type="match status" value="1"/>
</dbReference>
<dbReference type="InterPro" id="IPR011658">
    <property type="entry name" value="PA14_dom"/>
</dbReference>
<keyword evidence="2 4" id="KW-0732">Signal</keyword>
<dbReference type="OrthoDB" id="9758670at2"/>
<dbReference type="InterPro" id="IPR013783">
    <property type="entry name" value="Ig-like_fold"/>
</dbReference>
<feature type="chain" id="PRO_5022185122" evidence="4">
    <location>
        <begin position="20"/>
        <end position="889"/>
    </location>
</feature>
<keyword evidence="7" id="KW-1185">Reference proteome</keyword>
<dbReference type="PRINTS" id="PR00133">
    <property type="entry name" value="GLHYDRLASE3"/>
</dbReference>
<dbReference type="SMART" id="SM01217">
    <property type="entry name" value="Fn3_like"/>
    <property type="match status" value="1"/>
</dbReference>
<sequence length="889" mass="98913">MKKIRFLVALMFCSTLLQAQDYKKYPMWNAHLPMEKRVNDLVSRLTLEEKVAQMLNAAPAVPRLGIPAYEWWNEILHGVARTPYKTTVFPQAIGMAATWDTTSLKLMAQYSAMEGRAINNKAVADGKTKDRYLGLTYWTPNINIFRDPRWGRGQETYGEDPFLTAKLGASFVRGLQGNDPKYLLAAACAKHYAVHSGPEPTRHVDNINPSDHDLWDTYLPAFRELVVNAKVAGVMCAYNALNSQPCCANDLLMNNILRNQWKFTGYVTSDCWAIDDFVKNHKTHKNRAEASADAVMHGTDVECGTSVYKTLVDAVKTGLIDEKQIDVSVKRLFTIRYRLGMFDPAENVKYTKVPFSSLESPEHKAHALKMAQQSIVLLKNENQLLPLSKSLKRIAVIGPNADSRTAMLGNYNGVPSRIVSVLDGIRDKVGAHTEIVYEPAVNYVGETLFMPENDPSFYSYKNQHGILAAYFNNDKLEGAPVYETMVADINFVYPEGQIPAPGVQARHFSARFTTNFSVKEDETISWQMEGDDGYRLFINDSLVVNHWNYDPVKRIFKWKARKGVDYKMVLEYWQNEDGALIRMQKGSIQKADLPAVAKRVADVDAIVFVGGISPELEGEQMPVNVEGFDGGDRSSIMLPAIQTALLKELKATGKPVVMVMLTGSAIALPWEQQNIPAIVNAWYGGQSGGTAVADVLFGDYNPAGRLPVTFYKSDADLPGFKDYNMQGHTYRYFKGDALYPFGYGLSYSTFKYASLNAPTEAKKGKSITVSTSVTNTGAYDGEEVVQLYVSYPDVKEQAPIRALKGFQRIFLKKGQTKLVQFELTPEQLMLVNEYGQSYLPTGKVQISVGGGQPGVTLDGVAQVSKSTVLIKEQTVKVQVSKGAMVIKKQ</sequence>
<protein>
    <submittedName>
        <fullName evidence="6">Beta-glucosidase</fullName>
    </submittedName>
</protein>
<evidence type="ECO:0000256" key="2">
    <source>
        <dbReference type="ARBA" id="ARBA00022729"/>
    </source>
</evidence>
<dbReference type="InterPro" id="IPR036881">
    <property type="entry name" value="Glyco_hydro_3_C_sf"/>
</dbReference>